<dbReference type="Proteomes" id="UP000060699">
    <property type="component" value="Chromosome"/>
</dbReference>
<dbReference type="NCBIfam" id="NF007297">
    <property type="entry name" value="PRK09775.1"/>
    <property type="match status" value="1"/>
</dbReference>
<evidence type="ECO:0000313" key="6">
    <source>
        <dbReference type="Proteomes" id="UP000060699"/>
    </source>
</evidence>
<dbReference type="AlphaFoldDB" id="A0A0U3M883"/>
<keyword evidence="2" id="KW-0808">Transferase</keyword>
<dbReference type="OrthoDB" id="8555656at2"/>
<dbReference type="RefSeq" id="WP_058933376.1">
    <property type="nucleotide sequence ID" value="NZ_CP013729.1"/>
</dbReference>
<dbReference type="PATRIC" id="fig|76731.3.peg.300"/>
<dbReference type="PANTHER" id="PTHR37419">
    <property type="entry name" value="SERINE/THREONINE-PROTEIN KINASE TOXIN HIPA"/>
    <property type="match status" value="1"/>
</dbReference>
<sequence length="463" mass="50522">MDIVTTLRRAGPLKAGDLALSLGVSRATLSREVKRAGRAVITLGQARRTTYAARRSLRGLNADLPLFRIDSEGLPEEVAQLSLVHPDGTAAQFLQPLHWPLDDAMSDGWFEGLPYFLQDMRPQGFLGRHFARRYAAILQVTEDPSLWSDDDALHAMSVLGDDLPGNLLLGEASCRLWLDRVQATKAHPGSLGIPEDRVLDDYAQLATNALSSGVVGSSAGGEFPKFTALRQRPDGTEQHVLVKFSGADASPGAQRWADLLICEHLAAEVAGDTLGLVASRSRILQGGGRTFLEVDRFDRQGALGRSPVVSWFAINAAVVGKLGKPWPDALAALLPMKWLTRDTVEQVRRLWWFGQLIGNTDMHDGNLSFIPGPTDSSARFQLAPVYDMLPMAYAPVRGVELPPWQYQPRLPLPAEAAAWTVAARSAQTFWERAASDSRISADFRERCAANLKLLRTVASSMGV</sequence>
<keyword evidence="5" id="KW-0238">DNA-binding</keyword>
<evidence type="ECO:0000313" key="5">
    <source>
        <dbReference type="EMBL" id="ALV04797.1"/>
    </source>
</evidence>
<dbReference type="GO" id="GO:0004674">
    <property type="term" value="F:protein serine/threonine kinase activity"/>
    <property type="evidence" value="ECO:0007669"/>
    <property type="project" value="TreeGrafter"/>
</dbReference>
<dbReference type="KEGG" id="rdp:RD2015_294"/>
<reference evidence="5 6" key="1">
    <citation type="submission" date="2015-12" db="EMBL/GenBank/DDBJ databases">
        <title>Complete genome of Roseateles depolymerans KCTC 42856.</title>
        <authorList>
            <person name="Kim K.M."/>
        </authorList>
    </citation>
    <scope>NUCLEOTIDE SEQUENCE [LARGE SCALE GENOMIC DNA]</scope>
    <source>
        <strain evidence="5 6">KCTC 42856</strain>
    </source>
</reference>
<evidence type="ECO:0000256" key="3">
    <source>
        <dbReference type="ARBA" id="ARBA00022777"/>
    </source>
</evidence>
<proteinExistence type="inferred from homology"/>
<comment type="similarity">
    <text evidence="1">Belongs to the HipA Ser/Thr kinase family.</text>
</comment>
<keyword evidence="6" id="KW-1185">Reference proteome</keyword>
<feature type="domain" description="HipA-like C-terminal" evidence="4">
    <location>
        <begin position="217"/>
        <end position="417"/>
    </location>
</feature>
<protein>
    <submittedName>
        <fullName evidence="5">Putative DNA-binding transcriptional regulator</fullName>
    </submittedName>
</protein>
<dbReference type="GO" id="GO:0005829">
    <property type="term" value="C:cytosol"/>
    <property type="evidence" value="ECO:0007669"/>
    <property type="project" value="TreeGrafter"/>
</dbReference>
<keyword evidence="3" id="KW-0418">Kinase</keyword>
<dbReference type="InterPro" id="IPR012893">
    <property type="entry name" value="HipA-like_C"/>
</dbReference>
<dbReference type="STRING" id="76731.RD2015_294"/>
<evidence type="ECO:0000259" key="4">
    <source>
        <dbReference type="Pfam" id="PF07804"/>
    </source>
</evidence>
<dbReference type="PANTHER" id="PTHR37419:SF8">
    <property type="entry name" value="TOXIN YJJJ"/>
    <property type="match status" value="1"/>
</dbReference>
<evidence type="ECO:0000256" key="1">
    <source>
        <dbReference type="ARBA" id="ARBA00010164"/>
    </source>
</evidence>
<dbReference type="EMBL" id="CP013729">
    <property type="protein sequence ID" value="ALV04797.1"/>
    <property type="molecule type" value="Genomic_DNA"/>
</dbReference>
<dbReference type="GO" id="GO:0003677">
    <property type="term" value="F:DNA binding"/>
    <property type="evidence" value="ECO:0007669"/>
    <property type="project" value="UniProtKB-KW"/>
</dbReference>
<dbReference type="Pfam" id="PF07804">
    <property type="entry name" value="HipA_C"/>
    <property type="match status" value="1"/>
</dbReference>
<accession>A0A0U3M883</accession>
<evidence type="ECO:0000256" key="2">
    <source>
        <dbReference type="ARBA" id="ARBA00022679"/>
    </source>
</evidence>
<organism evidence="5 6">
    <name type="scientific">Roseateles depolymerans</name>
    <dbReference type="NCBI Taxonomy" id="76731"/>
    <lineage>
        <taxon>Bacteria</taxon>
        <taxon>Pseudomonadati</taxon>
        <taxon>Pseudomonadota</taxon>
        <taxon>Betaproteobacteria</taxon>
        <taxon>Burkholderiales</taxon>
        <taxon>Sphaerotilaceae</taxon>
        <taxon>Roseateles</taxon>
    </lineage>
</organism>
<dbReference type="InterPro" id="IPR052028">
    <property type="entry name" value="HipA_Ser/Thr_kinase"/>
</dbReference>
<gene>
    <name evidence="5" type="ORF">RD2015_294</name>
</gene>
<name>A0A0U3M883_9BURK</name>